<evidence type="ECO:0000256" key="4">
    <source>
        <dbReference type="ARBA" id="ARBA00022989"/>
    </source>
</evidence>
<dbReference type="KEGG" id="thao:NI17_004095"/>
<gene>
    <name evidence="7" type="ORF">NI17_004095</name>
</gene>
<dbReference type="EMBL" id="CP063196">
    <property type="protein sequence ID" value="UOE20423.1"/>
    <property type="molecule type" value="Genomic_DNA"/>
</dbReference>
<keyword evidence="5 6" id="KW-0472">Membrane</keyword>
<protein>
    <submittedName>
        <fullName evidence="7">APC family permease</fullName>
    </submittedName>
</protein>
<evidence type="ECO:0000256" key="6">
    <source>
        <dbReference type="SAM" id="Phobius"/>
    </source>
</evidence>
<evidence type="ECO:0000313" key="7">
    <source>
        <dbReference type="EMBL" id="UOE20423.1"/>
    </source>
</evidence>
<organism evidence="7 8">
    <name type="scientific">Thermobifida halotolerans</name>
    <dbReference type="NCBI Taxonomy" id="483545"/>
    <lineage>
        <taxon>Bacteria</taxon>
        <taxon>Bacillati</taxon>
        <taxon>Actinomycetota</taxon>
        <taxon>Actinomycetes</taxon>
        <taxon>Streptosporangiales</taxon>
        <taxon>Nocardiopsidaceae</taxon>
        <taxon>Thermobifida</taxon>
    </lineage>
</organism>
<dbReference type="PANTHER" id="PTHR42770:SF7">
    <property type="entry name" value="MEMBRANE PROTEIN"/>
    <property type="match status" value="1"/>
</dbReference>
<evidence type="ECO:0000256" key="2">
    <source>
        <dbReference type="ARBA" id="ARBA00022475"/>
    </source>
</evidence>
<feature type="transmembrane region" description="Helical" evidence="6">
    <location>
        <begin position="155"/>
        <end position="176"/>
    </location>
</feature>
<keyword evidence="3 6" id="KW-0812">Transmembrane</keyword>
<feature type="transmembrane region" description="Helical" evidence="6">
    <location>
        <begin position="226"/>
        <end position="249"/>
    </location>
</feature>
<evidence type="ECO:0000256" key="1">
    <source>
        <dbReference type="ARBA" id="ARBA00004651"/>
    </source>
</evidence>
<dbReference type="GO" id="GO:0022857">
    <property type="term" value="F:transmembrane transporter activity"/>
    <property type="evidence" value="ECO:0007669"/>
    <property type="project" value="InterPro"/>
</dbReference>
<feature type="transmembrane region" description="Helical" evidence="6">
    <location>
        <begin position="51"/>
        <end position="71"/>
    </location>
</feature>
<dbReference type="PIRSF" id="PIRSF006060">
    <property type="entry name" value="AA_transporter"/>
    <property type="match status" value="1"/>
</dbReference>
<dbReference type="GO" id="GO:0005886">
    <property type="term" value="C:plasma membrane"/>
    <property type="evidence" value="ECO:0007669"/>
    <property type="project" value="UniProtKB-SubCell"/>
</dbReference>
<feature type="transmembrane region" description="Helical" evidence="6">
    <location>
        <begin position="196"/>
        <end position="214"/>
    </location>
</feature>
<dbReference type="AlphaFoldDB" id="A0AA97M4P2"/>
<keyword evidence="4 6" id="KW-1133">Transmembrane helix</keyword>
<feature type="transmembrane region" description="Helical" evidence="6">
    <location>
        <begin position="349"/>
        <end position="370"/>
    </location>
</feature>
<feature type="transmembrane region" description="Helical" evidence="6">
    <location>
        <begin position="281"/>
        <end position="305"/>
    </location>
</feature>
<name>A0AA97M4P2_9ACTN</name>
<reference evidence="7" key="1">
    <citation type="submission" date="2020-10" db="EMBL/GenBank/DDBJ databases">
        <title>De novo genome project of the cellulose decomposer Thermobifida halotolerans type strain.</title>
        <authorList>
            <person name="Nagy I."/>
            <person name="Horvath B."/>
            <person name="Kukolya J."/>
            <person name="Nagy I."/>
            <person name="Orsini M."/>
        </authorList>
    </citation>
    <scope>NUCLEOTIDE SEQUENCE</scope>
    <source>
        <strain evidence="7">DSM 44931</strain>
    </source>
</reference>
<sequence>MRHTHAVGTSLFSGSAVAPRMPGGVAAVVAGLGAMVGAGVFAVLAPAARAAGVWLPLALAIAATVAYCSAISETRLALHHRGRGGAYVYGRRRLGEGWGLAAGWAFAVGAVAACAAVALTFGAYVWPSQPRAGALVILAVVVVLRWSGTRAPVRAAALACAAVLAVLAAVVVLSWSGDAAEWARVAEAARWHGLSAVLSAAGLLFFAFAGWTRISGSRVGAGEREIGWALGTALGGYVAVAVTAVAVLGPRALARSATPVLDVAAAGGASATVESAVAAGAALACVGVLGPVVAAAAHMVAVLAADGHVPRWLGGGARPLGVPERALVAVGAAAAAAVAVVDLDLRTAAGMSAFGILVYYAVANASALRLGPTENRPWLAMPVVGLVGCTVLALCLPSKAVVCGMAAVGAGVAVFVVRRWRRRRASARA</sequence>
<evidence type="ECO:0000313" key="8">
    <source>
        <dbReference type="Proteomes" id="UP000265719"/>
    </source>
</evidence>
<comment type="subcellular location">
    <subcellularLocation>
        <location evidence="1">Cell membrane</location>
        <topology evidence="1">Multi-pass membrane protein</topology>
    </subcellularLocation>
</comment>
<dbReference type="InterPro" id="IPR050367">
    <property type="entry name" value="APC_superfamily"/>
</dbReference>
<accession>A0AA97M4P2</accession>
<feature type="transmembrane region" description="Helical" evidence="6">
    <location>
        <begin position="377"/>
        <end position="394"/>
    </location>
</feature>
<evidence type="ECO:0000256" key="5">
    <source>
        <dbReference type="ARBA" id="ARBA00023136"/>
    </source>
</evidence>
<dbReference type="InterPro" id="IPR002293">
    <property type="entry name" value="AA/rel_permease1"/>
</dbReference>
<proteinExistence type="predicted"/>
<dbReference type="Proteomes" id="UP000265719">
    <property type="component" value="Chromosome"/>
</dbReference>
<keyword evidence="2" id="KW-1003">Cell membrane</keyword>
<feature type="transmembrane region" description="Helical" evidence="6">
    <location>
        <begin position="326"/>
        <end position="343"/>
    </location>
</feature>
<feature type="transmembrane region" description="Helical" evidence="6">
    <location>
        <begin position="21"/>
        <end position="45"/>
    </location>
</feature>
<keyword evidence="8" id="KW-1185">Reference proteome</keyword>
<feature type="transmembrane region" description="Helical" evidence="6">
    <location>
        <begin position="101"/>
        <end position="126"/>
    </location>
</feature>
<evidence type="ECO:0000256" key="3">
    <source>
        <dbReference type="ARBA" id="ARBA00022692"/>
    </source>
</evidence>
<feature type="transmembrane region" description="Helical" evidence="6">
    <location>
        <begin position="132"/>
        <end position="148"/>
    </location>
</feature>
<dbReference type="PANTHER" id="PTHR42770">
    <property type="entry name" value="AMINO ACID TRANSPORTER-RELATED"/>
    <property type="match status" value="1"/>
</dbReference>
<dbReference type="Gene3D" id="1.20.1740.10">
    <property type="entry name" value="Amino acid/polyamine transporter I"/>
    <property type="match status" value="1"/>
</dbReference>
<dbReference type="Pfam" id="PF13520">
    <property type="entry name" value="AA_permease_2"/>
    <property type="match status" value="1"/>
</dbReference>